<protein>
    <recommendedName>
        <fullName evidence="3">Type I restriction enzyme R protein N-terminal domain-containing protein</fullName>
    </recommendedName>
</protein>
<keyword evidence="2" id="KW-1185">Reference proteome</keyword>
<evidence type="ECO:0000313" key="2">
    <source>
        <dbReference type="Proteomes" id="UP001595923"/>
    </source>
</evidence>
<name>A0ABV9DMW5_9ACTN</name>
<organism evidence="1 2">
    <name type="scientific">Nocardiopsis mangrovi</name>
    <dbReference type="NCBI Taxonomy" id="1179818"/>
    <lineage>
        <taxon>Bacteria</taxon>
        <taxon>Bacillati</taxon>
        <taxon>Actinomycetota</taxon>
        <taxon>Actinomycetes</taxon>
        <taxon>Streptosporangiales</taxon>
        <taxon>Nocardiopsidaceae</taxon>
        <taxon>Nocardiopsis</taxon>
    </lineage>
</organism>
<reference evidence="2" key="1">
    <citation type="journal article" date="2019" name="Int. J. Syst. Evol. Microbiol.">
        <title>The Global Catalogue of Microorganisms (GCM) 10K type strain sequencing project: providing services to taxonomists for standard genome sequencing and annotation.</title>
        <authorList>
            <consortium name="The Broad Institute Genomics Platform"/>
            <consortium name="The Broad Institute Genome Sequencing Center for Infectious Disease"/>
            <person name="Wu L."/>
            <person name="Ma J."/>
        </authorList>
    </citation>
    <scope>NUCLEOTIDE SEQUENCE [LARGE SCALE GENOMIC DNA]</scope>
    <source>
        <strain evidence="2">XZYJ18</strain>
    </source>
</reference>
<sequence>MHRSGQFGAEEEPAPAPWEAVARDRLGGAMRRFAGPLAELVERGANEGDTRLLVTDFLSDALNYNKYGELTTEYRTKGESVDYGIVLDDELFALVEVKPAGQSLDHRNLRQAKLQAVSESVKWVILTNGSVWQVHHLPHDESGMSELIIDVDVLDEDEDARAVTVDALFHLSREAVQNGRLGDLRKWRAALGPAPLADALRSTSVVTAIRAELRRRTEHAGHAGDSDEIIRALTDDVIARGLLDQG</sequence>
<comment type="caution">
    <text evidence="1">The sequence shown here is derived from an EMBL/GenBank/DDBJ whole genome shotgun (WGS) entry which is preliminary data.</text>
</comment>
<dbReference type="RefSeq" id="WP_378570230.1">
    <property type="nucleotide sequence ID" value="NZ_JBHSFQ010000001.1"/>
</dbReference>
<gene>
    <name evidence="1" type="ORF">ACFO4E_00045</name>
</gene>
<evidence type="ECO:0000313" key="1">
    <source>
        <dbReference type="EMBL" id="MFC4560236.1"/>
    </source>
</evidence>
<dbReference type="EMBL" id="JBHSFQ010000001">
    <property type="protein sequence ID" value="MFC4560236.1"/>
    <property type="molecule type" value="Genomic_DNA"/>
</dbReference>
<dbReference type="Proteomes" id="UP001595923">
    <property type="component" value="Unassembled WGS sequence"/>
</dbReference>
<proteinExistence type="predicted"/>
<evidence type="ECO:0008006" key="3">
    <source>
        <dbReference type="Google" id="ProtNLM"/>
    </source>
</evidence>
<accession>A0ABV9DMW5</accession>